<reference evidence="1" key="2">
    <citation type="submission" date="2016-05" db="EMBL/GenBank/DDBJ databases">
        <authorList>
            <person name="Lavstsen T."/>
            <person name="Jespersen J.S."/>
        </authorList>
    </citation>
    <scope>NUCLEOTIDE SEQUENCE [LARGE SCALE GENOMIC DNA]</scope>
</reference>
<dbReference type="OrthoDB" id="373821at2759"/>
<evidence type="ECO:0000313" key="3">
    <source>
        <dbReference type="Proteomes" id="UP000078597"/>
    </source>
</evidence>
<dbReference type="Proteomes" id="UP000078597">
    <property type="component" value="Unassembled WGS sequence"/>
</dbReference>
<proteinExistence type="predicted"/>
<dbReference type="EMBL" id="FLQW01006895">
    <property type="protein sequence ID" value="SBT01199.1"/>
    <property type="molecule type" value="Genomic_DNA"/>
</dbReference>
<dbReference type="SUPFAM" id="SSF89162">
    <property type="entry name" value="Gametocyte protein Pfg27"/>
    <property type="match status" value="1"/>
</dbReference>
<evidence type="ECO:0000313" key="2">
    <source>
        <dbReference type="EMBL" id="SCP03115.1"/>
    </source>
</evidence>
<organism evidence="1 3">
    <name type="scientific">Plasmodium malariae</name>
    <dbReference type="NCBI Taxonomy" id="5858"/>
    <lineage>
        <taxon>Eukaryota</taxon>
        <taxon>Sar</taxon>
        <taxon>Alveolata</taxon>
        <taxon>Apicomplexa</taxon>
        <taxon>Aconoidasida</taxon>
        <taxon>Haemosporida</taxon>
        <taxon>Plasmodiidae</taxon>
        <taxon>Plasmodium</taxon>
        <taxon>Plasmodium (Plasmodium)</taxon>
    </lineage>
</organism>
<reference evidence="2 4" key="3">
    <citation type="submission" date="2016-06" db="EMBL/GenBank/DDBJ databases">
        <authorList>
            <consortium name="Pathogen Informatics"/>
        </authorList>
    </citation>
    <scope>NUCLEOTIDE SEQUENCE [LARGE SCALE GENOMIC DNA]</scope>
</reference>
<dbReference type="VEuPathDB" id="PlasmoDB:PmUG01_14016800"/>
<dbReference type="AlphaFoldDB" id="A0A1A8XBF5"/>
<dbReference type="GeneID" id="39871480"/>
<keyword evidence="4" id="KW-1185">Reference proteome</keyword>
<evidence type="ECO:0000313" key="4">
    <source>
        <dbReference type="Proteomes" id="UP000219813"/>
    </source>
</evidence>
<dbReference type="InterPro" id="IPR015299">
    <property type="entry name" value="Gamete_antigen_PLAspp"/>
</dbReference>
<sequence length="127" mass="15304">MHQLTFCINYCHMVLIKKKIFSEIEKTENILKVLRGFEKKYEYKFVDEESKNNCVNRVKKCLNSIVIEGVLREKYCKQAQNYFWIEQRIDEEMSVKVDKQKTDEGKRIMGNDDDEIKRLLCILEKEI</sequence>
<dbReference type="Pfam" id="PF09216">
    <property type="entry name" value="Pfg27"/>
    <property type="match status" value="1"/>
</dbReference>
<dbReference type="InterPro" id="IPR036469">
    <property type="entry name" value="Pfg27_sf"/>
</dbReference>
<dbReference type="EMBL" id="LT594635">
    <property type="protein sequence ID" value="SCP03115.1"/>
    <property type="molecule type" value="Genomic_DNA"/>
</dbReference>
<evidence type="ECO:0000313" key="1">
    <source>
        <dbReference type="EMBL" id="SBT01199.1"/>
    </source>
</evidence>
<dbReference type="Gene3D" id="1.10.3030.10">
    <property type="entry name" value="Gametocyte protein Pfg27"/>
    <property type="match status" value="1"/>
</dbReference>
<protein>
    <submittedName>
        <fullName evidence="1">Gamete antigen 27/25 (G27/25)</fullName>
    </submittedName>
    <submittedName>
        <fullName evidence="2">Gamete antigen 27/25, putative</fullName>
    </submittedName>
</protein>
<gene>
    <name evidence="2" type="primary">PmUG01_14016800</name>
    <name evidence="1" type="ORF">PMALA_080450</name>
    <name evidence="2" type="ORF">PMUG01_14016800</name>
</gene>
<reference evidence="3" key="1">
    <citation type="submission" date="2016-05" db="EMBL/GenBank/DDBJ databases">
        <authorList>
            <person name="Naeem Raeece"/>
        </authorList>
    </citation>
    <scope>NUCLEOTIDE SEQUENCE [LARGE SCALE GENOMIC DNA]</scope>
</reference>
<accession>A0A1A8XBF5</accession>
<dbReference type="RefSeq" id="XP_028864073.1">
    <property type="nucleotide sequence ID" value="XM_029007712.1"/>
</dbReference>
<name>A0A1A8XBF5_PLAMA</name>
<dbReference type="Proteomes" id="UP000219813">
    <property type="component" value="Chromosome 14"/>
</dbReference>
<dbReference type="KEGG" id="pmal:PMUG01_14016800"/>